<dbReference type="STRING" id="7757.ENSPMAP00000006839"/>
<dbReference type="InterPro" id="IPR004012">
    <property type="entry name" value="Run_dom"/>
</dbReference>
<dbReference type="PANTHER" id="PTHR47194:SF3">
    <property type="entry name" value="SORTING NEXIN 29"/>
    <property type="match status" value="1"/>
</dbReference>
<dbReference type="InterPro" id="IPR047329">
    <property type="entry name" value="RUN_SNX29"/>
</dbReference>
<accession>S4RNQ3</accession>
<organism evidence="3">
    <name type="scientific">Petromyzon marinus</name>
    <name type="common">Sea lamprey</name>
    <dbReference type="NCBI Taxonomy" id="7757"/>
    <lineage>
        <taxon>Eukaryota</taxon>
        <taxon>Metazoa</taxon>
        <taxon>Chordata</taxon>
        <taxon>Craniata</taxon>
        <taxon>Vertebrata</taxon>
        <taxon>Cyclostomata</taxon>
        <taxon>Hyperoartia</taxon>
        <taxon>Petromyzontiformes</taxon>
        <taxon>Petromyzontidae</taxon>
        <taxon>Petromyzon</taxon>
    </lineage>
</organism>
<dbReference type="Ensembl" id="ENSPMAT00000006869.1">
    <property type="protein sequence ID" value="ENSPMAP00000006839.1"/>
    <property type="gene ID" value="ENSPMAG00000006209.1"/>
</dbReference>
<dbReference type="PROSITE" id="PS50826">
    <property type="entry name" value="RUN"/>
    <property type="match status" value="1"/>
</dbReference>
<dbReference type="SUPFAM" id="SSF140741">
    <property type="entry name" value="RUN domain-like"/>
    <property type="match status" value="1"/>
</dbReference>
<feature type="region of interest" description="Disordered" evidence="1">
    <location>
        <begin position="265"/>
        <end position="295"/>
    </location>
</feature>
<dbReference type="HOGENOM" id="CLU_020563_0_0_1"/>
<evidence type="ECO:0000313" key="3">
    <source>
        <dbReference type="Ensembl" id="ENSPMAP00000006839.1"/>
    </source>
</evidence>
<dbReference type="CDD" id="cd17689">
    <property type="entry name" value="RUN_SNX29"/>
    <property type="match status" value="1"/>
</dbReference>
<sequence>AGVHNENERQALLDRLLDAVKQCQIRFGGKKEIAFDSDSRVTCLCAQFEAVLQHGLRRGSRGLALTAAALKQVTGMGGKIEPEPVFWHFVREQLGRHELQRYLTLRAIGTDAGRGRAWLRSALNEHSLERHLHTLLAERQRISQFYEDWAFLLDDERSSMLPVMSAGLNSIVFAINIDNEDLNGGLGVSRGAPTMSGLLRESTQSVTSLLRDSSLTHGVSSLLREISGPGGPRTSGGAAVVPVASARDTALSVHDPAPVMSARVAADVKNRKERKKRSKKPVTSIISFDDDDAEE</sequence>
<dbReference type="InterPro" id="IPR037213">
    <property type="entry name" value="Run_dom_sf"/>
</dbReference>
<dbReference type="PANTHER" id="PTHR47194">
    <property type="entry name" value="SORTING NEXIN-29-RELATED"/>
    <property type="match status" value="1"/>
</dbReference>
<evidence type="ECO:0000259" key="2">
    <source>
        <dbReference type="PROSITE" id="PS50826"/>
    </source>
</evidence>
<dbReference type="SMART" id="SM00593">
    <property type="entry name" value="RUN"/>
    <property type="match status" value="1"/>
</dbReference>
<reference evidence="3" key="1">
    <citation type="submission" date="2025-08" db="UniProtKB">
        <authorList>
            <consortium name="Ensembl"/>
        </authorList>
    </citation>
    <scope>IDENTIFICATION</scope>
</reference>
<evidence type="ECO:0000256" key="1">
    <source>
        <dbReference type="SAM" id="MobiDB-lite"/>
    </source>
</evidence>
<dbReference type="OMA" id="ASDSDSX"/>
<proteinExistence type="predicted"/>
<reference evidence="3" key="2">
    <citation type="submission" date="2025-09" db="UniProtKB">
        <authorList>
            <consortium name="Ensembl"/>
        </authorList>
    </citation>
    <scope>IDENTIFICATION</scope>
</reference>
<dbReference type="AlphaFoldDB" id="S4RNQ3"/>
<protein>
    <recommendedName>
        <fullName evidence="2">RUN domain-containing protein</fullName>
    </recommendedName>
</protein>
<feature type="domain" description="RUN" evidence="2">
    <location>
        <begin position="35"/>
        <end position="180"/>
    </location>
</feature>
<dbReference type="Pfam" id="PF02759">
    <property type="entry name" value="RUN"/>
    <property type="match status" value="1"/>
</dbReference>
<feature type="compositionally biased region" description="Basic residues" evidence="1">
    <location>
        <begin position="271"/>
        <end position="280"/>
    </location>
</feature>
<dbReference type="GeneTree" id="ENSGT00730000110975"/>
<dbReference type="Gene3D" id="1.20.58.900">
    <property type="match status" value="1"/>
</dbReference>
<name>S4RNQ3_PETMA</name>